<sequence length="1716" mass="190871">MPIPFPELHRRGANRLQKDAARKLGLNFCVLMLNHLHGVQLPWKAVVPPLGTPLNKRQWEAVQRLRPHVDCWNEQPEIDSDAMGRAAVKVEGIEMLLADLVRQSGSWTSSASPEDPSMSSTLERLFQQRAEWEVPLSKYRGRQEVLPRSWGHRPAEGEAVGKSTAAPLHPAKALEPGRLRFWGVPSFDPRPFLDDANAAMFEHPLQHALLPEESLRPIPRVQVRLHPKDKLKFLRTLDACGRLALRPARLVRSGFENGAFAIPKDAQRDRMVLDARPPNCLERSERRWIKSLAGVHQLLHFFLEPEEEVHLFAEDLREFYHAFVISEERTLRNAFKLRVQPHEVENLQCFHKGLYEETELVPCLKTMAMGDTNAVAFGQASHLGVLLQSEVFNLDDFITLHGRPPRQRWLAGLVIDDLVLLEARKRHERPQSSLCAEKIEAVRAQYERVGLPRHAGKAVFDETCGSFWGVQLDGKAGTLRPNMTRAIPLANIILQVLQLGHATVGLLEVIAGSLVAIFSLRRRFMSCLEEIYAAQQGRSRQTVISLSAALQDELCMAVALLPLTVIDMRLQPSARLVASDASSTAEAAVSAEVGPQFTAEAQRHALQKGLWNRLVSPYQAYCKEKGFECDAGELPDGKYEMHPLWQEVVQAEVFAPFGQVRKSKKRRHINIGEVRAALEAERELGEREPDSYYLHLQDSQVSLAALVKGRSSSRHLNKEIRASIPDHVVSNVRPFYGFVRSKLNPADDPTRDAPLRRPSKEQALWMQELKKGNCDAFDAELSKWGLDLQQLRGLPEESELWRKMPDNLLNGRQKKFSTWAQNKKKKQPMQPAWPVTQVEHSLPVGGLGRSRDRPLRPGEDEETSTAMVGGALPGAHPISGPGASGEAELQRVSTCRHQPPLTVTQVEPGLPVGEADDRPRCPGEDEETSAAVAGGALPGAHPISVGQAVVTLETDAASSTEGQKMSKRYTQQSGRTVTQVEPGLPVGVVGRSDDRPHCPGEDEETSTAIVEGALPGAHPISVRQSTAALDGANKEDVQRTGVCSEARALLLQLPRSQFLWSKSFDSLEDALDRCRGVLDLFSGSHGVAKACVEVAEVWVLTFDIQHDDSEDLLDPKVQQLLSRLLTLRSFLAMGAAPVCASFSVAITPPCRSLEYPQGLPTCSEKQKLKNEQGNLMLKFVLEMVLLCLQLGIYFFVENPDGSWMWRQTRELSWKQILSFKTGVSFTKLAEPYPRKLCLTLALALMADAGKLGARRRLDVAACAKAGCCRIGEAINPGPRRSRLRPEVDLALALMADAGKLGARRRLDVAACAKAGCCRIGEAINSGPRRSRLRPEVDLALALMADAGKLGARRRLDVAACAKAGCCRIGEAVNPGPRRSRLRPEVDLAGIELLEPATIAIRERVTESFLSWFSSEYPDADFATWAGAVPSLAVLALVAFGHYSYDMGTPLLYYRQLLAHMQRSFLQLRPFMMTAWETVSKWELMEPTQHRPPLPEPLLHAMTVLGISWGWPRWSAVLLGCFYAICRVGEFLTAQRKDVLTPQDLLSDEAVIYLQIKLPKTRRRGAAVQYATISEPAVVQFLCSIWDRLKRDEFLYPGSAGAFRSRWDAALKHIGIGKQHRLTPGSLRGGGAVACHRRGIHISDLLWKMRLQHQRTLSYYLQETTAMSVLPALEESVRTKVQFLRDALPLFLHQRGPAAHTSCKEVADRLRTRCQPR</sequence>
<dbReference type="Proteomes" id="UP001152797">
    <property type="component" value="Unassembled WGS sequence"/>
</dbReference>
<comment type="caution">
    <text evidence="3">The sequence shown here is derived from an EMBL/GenBank/DDBJ whole genome shotgun (WGS) entry which is preliminary data.</text>
</comment>
<dbReference type="EMBL" id="CAMXCT020000310">
    <property type="protein sequence ID" value="CAL1130342.1"/>
    <property type="molecule type" value="Genomic_DNA"/>
</dbReference>
<accession>A0A9P1BP63</accession>
<feature type="region of interest" description="Disordered" evidence="2">
    <location>
        <begin position="955"/>
        <end position="975"/>
    </location>
</feature>
<dbReference type="OrthoDB" id="410482at2759"/>
<gene>
    <name evidence="3" type="ORF">C1SCF055_LOCUS5147</name>
</gene>
<dbReference type="GO" id="GO:0003677">
    <property type="term" value="F:DNA binding"/>
    <property type="evidence" value="ECO:0007669"/>
    <property type="project" value="InterPro"/>
</dbReference>
<evidence type="ECO:0000256" key="1">
    <source>
        <dbReference type="ARBA" id="ARBA00023172"/>
    </source>
</evidence>
<protein>
    <submittedName>
        <fullName evidence="3">Uncharacterized protein</fullName>
    </submittedName>
</protein>
<dbReference type="EMBL" id="CAMXCT010000310">
    <property type="protein sequence ID" value="CAI3976967.1"/>
    <property type="molecule type" value="Genomic_DNA"/>
</dbReference>
<feature type="compositionally biased region" description="Polar residues" evidence="2">
    <location>
        <begin position="891"/>
        <end position="905"/>
    </location>
</feature>
<feature type="compositionally biased region" description="Basic and acidic residues" evidence="2">
    <location>
        <begin position="991"/>
        <end position="1000"/>
    </location>
</feature>
<reference evidence="4" key="2">
    <citation type="submission" date="2024-04" db="EMBL/GenBank/DDBJ databases">
        <authorList>
            <person name="Chen Y."/>
            <person name="Shah S."/>
            <person name="Dougan E. K."/>
            <person name="Thang M."/>
            <person name="Chan C."/>
        </authorList>
    </citation>
    <scope>NUCLEOTIDE SEQUENCE [LARGE SCALE GENOMIC DNA]</scope>
</reference>
<feature type="compositionally biased region" description="Basic and acidic residues" evidence="2">
    <location>
        <begin position="849"/>
        <end position="858"/>
    </location>
</feature>
<dbReference type="Gene3D" id="1.10.443.10">
    <property type="entry name" value="Intergrase catalytic core"/>
    <property type="match status" value="1"/>
</dbReference>
<evidence type="ECO:0000313" key="5">
    <source>
        <dbReference type="Proteomes" id="UP001152797"/>
    </source>
</evidence>
<reference evidence="3" key="1">
    <citation type="submission" date="2022-10" db="EMBL/GenBank/DDBJ databases">
        <authorList>
            <person name="Chen Y."/>
            <person name="Dougan E. K."/>
            <person name="Chan C."/>
            <person name="Rhodes N."/>
            <person name="Thang M."/>
        </authorList>
    </citation>
    <scope>NUCLEOTIDE SEQUENCE</scope>
</reference>
<keyword evidence="1" id="KW-0233">DNA recombination</keyword>
<dbReference type="GO" id="GO:0006310">
    <property type="term" value="P:DNA recombination"/>
    <property type="evidence" value="ECO:0007669"/>
    <property type="project" value="UniProtKB-KW"/>
</dbReference>
<evidence type="ECO:0000313" key="3">
    <source>
        <dbReference type="EMBL" id="CAI3976967.1"/>
    </source>
</evidence>
<feature type="region of interest" description="Disordered" evidence="2">
    <location>
        <begin position="984"/>
        <end position="1003"/>
    </location>
</feature>
<name>A0A9P1BP63_9DINO</name>
<dbReference type="GO" id="GO:0015074">
    <property type="term" value="P:DNA integration"/>
    <property type="evidence" value="ECO:0007669"/>
    <property type="project" value="InterPro"/>
</dbReference>
<proteinExistence type="predicted"/>
<organism evidence="3">
    <name type="scientific">Cladocopium goreaui</name>
    <dbReference type="NCBI Taxonomy" id="2562237"/>
    <lineage>
        <taxon>Eukaryota</taxon>
        <taxon>Sar</taxon>
        <taxon>Alveolata</taxon>
        <taxon>Dinophyceae</taxon>
        <taxon>Suessiales</taxon>
        <taxon>Symbiodiniaceae</taxon>
        <taxon>Cladocopium</taxon>
    </lineage>
</organism>
<evidence type="ECO:0000256" key="2">
    <source>
        <dbReference type="SAM" id="MobiDB-lite"/>
    </source>
</evidence>
<evidence type="ECO:0000313" key="4">
    <source>
        <dbReference type="EMBL" id="CAL1130342.1"/>
    </source>
</evidence>
<dbReference type="SUPFAM" id="SSF56349">
    <property type="entry name" value="DNA breaking-rejoining enzymes"/>
    <property type="match status" value="1"/>
</dbReference>
<keyword evidence="5" id="KW-1185">Reference proteome</keyword>
<dbReference type="EMBL" id="CAMXCT030000310">
    <property type="protein sequence ID" value="CAL4764279.1"/>
    <property type="molecule type" value="Genomic_DNA"/>
</dbReference>
<dbReference type="InterPro" id="IPR011010">
    <property type="entry name" value="DNA_brk_join_enz"/>
</dbReference>
<feature type="region of interest" description="Disordered" evidence="2">
    <location>
        <begin position="842"/>
        <end position="938"/>
    </location>
</feature>
<feature type="compositionally biased region" description="Polar residues" evidence="2">
    <location>
        <begin position="956"/>
        <end position="975"/>
    </location>
</feature>
<dbReference type="InterPro" id="IPR013762">
    <property type="entry name" value="Integrase-like_cat_sf"/>
</dbReference>